<feature type="binding site" evidence="3">
    <location>
        <position position="14"/>
    </location>
    <ligand>
        <name>Zn(2+)</name>
        <dbReference type="ChEBI" id="CHEBI:29105"/>
        <label>2</label>
    </ligand>
</feature>
<evidence type="ECO:0000313" key="7">
    <source>
        <dbReference type="Proteomes" id="UP000269396"/>
    </source>
</evidence>
<feature type="binding site" evidence="3">
    <location>
        <position position="13"/>
    </location>
    <ligand>
        <name>Zn(2+)</name>
        <dbReference type="ChEBI" id="CHEBI:29105"/>
        <label>1</label>
    </ligand>
</feature>
<dbReference type="SUPFAM" id="SSF109604">
    <property type="entry name" value="HD-domain/PDEase-like"/>
    <property type="match status" value="1"/>
</dbReference>
<dbReference type="Gene3D" id="1.10.1300.10">
    <property type="entry name" value="3'5'-cyclic nucleotide phosphodiesterase, catalytic domain"/>
    <property type="match status" value="1"/>
</dbReference>
<evidence type="ECO:0000256" key="1">
    <source>
        <dbReference type="ARBA" id="ARBA00022723"/>
    </source>
</evidence>
<dbReference type="InterPro" id="IPR023174">
    <property type="entry name" value="PDEase_CS"/>
</dbReference>
<evidence type="ECO:0000256" key="2">
    <source>
        <dbReference type="ARBA" id="ARBA00022801"/>
    </source>
</evidence>
<keyword evidence="7" id="KW-1185">Reference proteome</keyword>
<organism evidence="6 7">
    <name type="scientific">Schistosoma mattheei</name>
    <dbReference type="NCBI Taxonomy" id="31246"/>
    <lineage>
        <taxon>Eukaryota</taxon>
        <taxon>Metazoa</taxon>
        <taxon>Spiralia</taxon>
        <taxon>Lophotrochozoa</taxon>
        <taxon>Platyhelminthes</taxon>
        <taxon>Trematoda</taxon>
        <taxon>Digenea</taxon>
        <taxon>Strigeidida</taxon>
        <taxon>Schistosomatoidea</taxon>
        <taxon>Schistosomatidae</taxon>
        <taxon>Schistosoma</taxon>
    </lineage>
</organism>
<reference evidence="6 7" key="1">
    <citation type="submission" date="2018-11" db="EMBL/GenBank/DDBJ databases">
        <authorList>
            <consortium name="Pathogen Informatics"/>
        </authorList>
    </citation>
    <scope>NUCLEOTIDE SEQUENCE [LARGE SCALE GENOMIC DNA]</scope>
    <source>
        <strain>Denwood</strain>
        <strain evidence="7">Zambia</strain>
    </source>
</reference>
<feature type="region of interest" description="Disordered" evidence="4">
    <location>
        <begin position="197"/>
        <end position="246"/>
    </location>
</feature>
<proteinExistence type="predicted"/>
<dbReference type="Pfam" id="PF00233">
    <property type="entry name" value="PDEase_I"/>
    <property type="match status" value="1"/>
</dbReference>
<dbReference type="InterPro" id="IPR003607">
    <property type="entry name" value="HD/PDEase_dom"/>
</dbReference>
<dbReference type="AlphaFoldDB" id="A0A3P8FWN4"/>
<dbReference type="InterPro" id="IPR036971">
    <property type="entry name" value="PDEase_catalytic_dom_sf"/>
</dbReference>
<evidence type="ECO:0000313" key="6">
    <source>
        <dbReference type="EMBL" id="VDP59265.1"/>
    </source>
</evidence>
<feature type="compositionally biased region" description="Basic and acidic residues" evidence="4">
    <location>
        <begin position="213"/>
        <end position="241"/>
    </location>
</feature>
<dbReference type="PANTHER" id="PTHR11347">
    <property type="entry name" value="CYCLIC NUCLEOTIDE PHOSPHODIESTERASE"/>
    <property type="match status" value="1"/>
</dbReference>
<keyword evidence="2" id="KW-0378">Hydrolase</keyword>
<dbReference type="GO" id="GO:0004114">
    <property type="term" value="F:3',5'-cyclic-nucleotide phosphodiesterase activity"/>
    <property type="evidence" value="ECO:0007669"/>
    <property type="project" value="InterPro"/>
</dbReference>
<dbReference type="EMBL" id="UZAL01031810">
    <property type="protein sequence ID" value="VDP59265.1"/>
    <property type="molecule type" value="Genomic_DNA"/>
</dbReference>
<name>A0A3P8FWN4_9TREM</name>
<keyword evidence="1 3" id="KW-0479">Metal-binding</keyword>
<evidence type="ECO:0000256" key="3">
    <source>
        <dbReference type="PIRSR" id="PIRSR623088-3"/>
    </source>
</evidence>
<feature type="domain" description="PDEase" evidence="5">
    <location>
        <begin position="1"/>
        <end position="240"/>
    </location>
</feature>
<dbReference type="CDD" id="cd00077">
    <property type="entry name" value="HDc"/>
    <property type="match status" value="1"/>
</dbReference>
<protein>
    <recommendedName>
        <fullName evidence="5">PDEase domain-containing protein</fullName>
    </recommendedName>
</protein>
<dbReference type="InterPro" id="IPR002073">
    <property type="entry name" value="PDEase_catalytic_dom"/>
</dbReference>
<feature type="binding site" evidence="3">
    <location>
        <position position="14"/>
    </location>
    <ligand>
        <name>Zn(2+)</name>
        <dbReference type="ChEBI" id="CHEBI:29105"/>
        <label>1</label>
    </ligand>
</feature>
<dbReference type="PROSITE" id="PS51845">
    <property type="entry name" value="PDEASE_I_2"/>
    <property type="match status" value="1"/>
</dbReference>
<dbReference type="PROSITE" id="PS00126">
    <property type="entry name" value="PDEASE_I_1"/>
    <property type="match status" value="1"/>
</dbReference>
<accession>A0A3P8FWN4</accession>
<evidence type="ECO:0000256" key="4">
    <source>
        <dbReference type="SAM" id="MobiDB-lite"/>
    </source>
</evidence>
<dbReference type="GO" id="GO:0007165">
    <property type="term" value="P:signal transduction"/>
    <property type="evidence" value="ECO:0007669"/>
    <property type="project" value="InterPro"/>
</dbReference>
<dbReference type="Proteomes" id="UP000269396">
    <property type="component" value="Unassembled WGS sequence"/>
</dbReference>
<gene>
    <name evidence="6" type="ORF">SMTD_LOCUS11795</name>
</gene>
<evidence type="ECO:0000259" key="5">
    <source>
        <dbReference type="PROSITE" id="PS51845"/>
    </source>
</evidence>
<feature type="binding site" evidence="3">
    <location>
        <position position="120"/>
    </location>
    <ligand>
        <name>Zn(2+)</name>
        <dbReference type="ChEBI" id="CHEBI:29105"/>
        <label>1</label>
    </ligand>
</feature>
<dbReference type="InterPro" id="IPR023088">
    <property type="entry name" value="PDEase"/>
</dbReference>
<sequence>MDVFAVLFAAVIHDYEHTGTTNNFHIATRSELALVYNDRGVLENHHVSAVFRLMQEEEFSILTGLEADQYKEFRQLVIDMVLCTDMSLHFQQIKNMKTMISMPESVDKTKALSLIVHCADISHPAKEWSLHEQWSDILCEEFFRQGDRERELNLPISPLCDRNTVVVPQSQIGFIDFIVEPSFQVLGDMIERIVNPPQTEGVLPTDPTSPKPKSPDQETERDSHHCATDQNERKESAEKYCLDPVNVKPNPYSNDFAAKPNNDDSITASHFNEVSVVTDIYTNLRVLVSS</sequence>
<dbReference type="PRINTS" id="PR00387">
    <property type="entry name" value="PDIESTERASE1"/>
</dbReference>
<dbReference type="GO" id="GO:0046872">
    <property type="term" value="F:metal ion binding"/>
    <property type="evidence" value="ECO:0007669"/>
    <property type="project" value="UniProtKB-KW"/>
</dbReference>